<dbReference type="PROSITE" id="PS50294">
    <property type="entry name" value="WD_REPEATS_REGION"/>
    <property type="match status" value="4"/>
</dbReference>
<proteinExistence type="predicted"/>
<evidence type="ECO:0000256" key="3">
    <source>
        <dbReference type="PROSITE-ProRule" id="PRU00221"/>
    </source>
</evidence>
<dbReference type="InterPro" id="IPR020472">
    <property type="entry name" value="WD40_PAC1"/>
</dbReference>
<dbReference type="SMART" id="SM00320">
    <property type="entry name" value="WD40"/>
    <property type="match status" value="4"/>
</dbReference>
<gene>
    <name evidence="4" type="ORF">PLAM_3754</name>
</gene>
<feature type="repeat" description="WD" evidence="3">
    <location>
        <begin position="557"/>
        <end position="598"/>
    </location>
</feature>
<dbReference type="InterPro" id="IPR001680">
    <property type="entry name" value="WD40_rpt"/>
</dbReference>
<dbReference type="InterPro" id="IPR027417">
    <property type="entry name" value="P-loop_NTPase"/>
</dbReference>
<protein>
    <submittedName>
        <fullName evidence="4">Uncharacterized protein</fullName>
    </submittedName>
</protein>
<dbReference type="PRINTS" id="PR00320">
    <property type="entry name" value="GPROTEINBRPT"/>
</dbReference>
<feature type="repeat" description="WD" evidence="3">
    <location>
        <begin position="653"/>
        <end position="694"/>
    </location>
</feature>
<dbReference type="InterPro" id="IPR015943">
    <property type="entry name" value="WD40/YVTN_repeat-like_dom_sf"/>
</dbReference>
<feature type="repeat" description="WD" evidence="3">
    <location>
        <begin position="516"/>
        <end position="557"/>
    </location>
</feature>
<dbReference type="Pfam" id="PF00400">
    <property type="entry name" value="WD40"/>
    <property type="match status" value="4"/>
</dbReference>
<dbReference type="PANTHER" id="PTHR22847">
    <property type="entry name" value="WD40 REPEAT PROTEIN"/>
    <property type="match status" value="1"/>
</dbReference>
<evidence type="ECO:0000256" key="2">
    <source>
        <dbReference type="ARBA" id="ARBA00022737"/>
    </source>
</evidence>
<organism evidence="4">
    <name type="scientific">Planktothrix agardhii</name>
    <name type="common">Oscillatoria agardhii</name>
    <dbReference type="NCBI Taxonomy" id="1160"/>
    <lineage>
        <taxon>Bacteria</taxon>
        <taxon>Bacillati</taxon>
        <taxon>Cyanobacteriota</taxon>
        <taxon>Cyanophyceae</taxon>
        <taxon>Oscillatoriophycideae</taxon>
        <taxon>Oscillatoriales</taxon>
        <taxon>Microcoleaceae</taxon>
        <taxon>Planktothrix</taxon>
    </lineage>
</organism>
<sequence>MNFEYQTGGSLEYEHPSYIKRQADKDLYNALKAGEFCYVLNARQMGKSSLQVQILNRLEAEKVKCVPIDLTDIGTNLTQDKWYFSLIEQIVRVLELYDLDHEQWWNHRKSISNNLRLSQFIEDVVLVHIPDKIVIFLDEIDTTLKLERDLTDNFFALIRSFYNKRSLNPQYKRLTFCLLGVAAASDLIQDPLRTPFNIGREIDLKGFKDEHEADPLAAGFQDISEQPEQILAEILNWTGGQPFLTQFFCQLFVKQWQNGECTVEEVANYILENWENLDDQSHFKTIQHRLLEEYRDRKNELLDLYQQILLAPHKKISAQDSPDEIKLRLTGLVVKENGYLRVYNPLYANIFNLKWLESQLPQLRPFNQQYQDWLASERQDTTQLLIGDDLEEALQWAKQQNHLSSVYIDFLNASRDYDRQQLKQAKEKATKIIQLAQKGTQLERKGIQTLRLFNTPTDQRQTLRDAIQAGEDLQQLQAEWRELVQDDSELLKQTPAASPVFTLPEILSHIRQWHQLTGHSNEVTGVAFSPGGEYLATASGDKTAKLWNLQGEELITFTGHSYGLRAVAFSPGGEFLATASGDKTAKLWNLQGEELITFTGHSDVVIAVAFSPGGEFLATASDDNTVKVWDLQGNLLADFRGYKGNLLQGEPDFIELESPVNCVCFSPDGKQIVAGYEDGKVRFWPFESLPELIARGKAWLGVEGGN</sequence>
<dbReference type="PROSITE" id="PS50082">
    <property type="entry name" value="WD_REPEATS_2"/>
    <property type="match status" value="4"/>
</dbReference>
<dbReference type="Pfam" id="PF14516">
    <property type="entry name" value="AAA_35"/>
    <property type="match status" value="1"/>
</dbReference>
<dbReference type="SUPFAM" id="SSF52540">
    <property type="entry name" value="P-loop containing nucleoside triphosphate hydrolases"/>
    <property type="match status" value="1"/>
</dbReference>
<evidence type="ECO:0000313" key="4">
    <source>
        <dbReference type="EMBL" id="CUM61720.1"/>
    </source>
</evidence>
<dbReference type="PANTHER" id="PTHR22847:SF637">
    <property type="entry name" value="WD REPEAT DOMAIN 5B"/>
    <property type="match status" value="1"/>
</dbReference>
<dbReference type="InterPro" id="IPR019775">
    <property type="entry name" value="WD40_repeat_CS"/>
</dbReference>
<dbReference type="CDD" id="cd00200">
    <property type="entry name" value="WD40"/>
    <property type="match status" value="1"/>
</dbReference>
<dbReference type="Gene3D" id="2.130.10.10">
    <property type="entry name" value="YVTN repeat-like/Quinoprotein amine dehydrogenase"/>
    <property type="match status" value="1"/>
</dbReference>
<evidence type="ECO:0000256" key="1">
    <source>
        <dbReference type="ARBA" id="ARBA00022574"/>
    </source>
</evidence>
<name>A0A1J1JJJ5_PLAAG</name>
<dbReference type="InterPro" id="IPR036322">
    <property type="entry name" value="WD40_repeat_dom_sf"/>
</dbReference>
<keyword evidence="1 3" id="KW-0853">WD repeat</keyword>
<dbReference type="SUPFAM" id="SSF50978">
    <property type="entry name" value="WD40 repeat-like"/>
    <property type="match status" value="1"/>
</dbReference>
<accession>A0A1J1JJJ5</accession>
<dbReference type="AlphaFoldDB" id="A0A1J1JJJ5"/>
<dbReference type="Gene3D" id="3.40.50.300">
    <property type="entry name" value="P-loop containing nucleotide triphosphate hydrolases"/>
    <property type="match status" value="1"/>
</dbReference>
<reference evidence="4" key="1">
    <citation type="submission" date="2015-09" db="EMBL/GenBank/DDBJ databases">
        <authorList>
            <person name="Jackson K.R."/>
            <person name="Lunt B.L."/>
            <person name="Fisher J.N.B."/>
            <person name="Gardner A.V."/>
            <person name="Bailey M.E."/>
            <person name="Deus L.M."/>
            <person name="Earl A.S."/>
            <person name="Gibby P.D."/>
            <person name="Hartmann K.A."/>
            <person name="Liu J.E."/>
            <person name="Manci A.M."/>
            <person name="Nielsen D.A."/>
            <person name="Solomon M.B."/>
            <person name="Breakwell D.P."/>
            <person name="Burnett S.H."/>
            <person name="Grose J.H."/>
        </authorList>
    </citation>
    <scope>NUCLEOTIDE SEQUENCE</scope>
    <source>
        <strain evidence="4">7805</strain>
    </source>
</reference>
<keyword evidence="2" id="KW-0677">Repeat</keyword>
<dbReference type="EMBL" id="LO018304">
    <property type="protein sequence ID" value="CUM61720.1"/>
    <property type="molecule type" value="Genomic_DNA"/>
</dbReference>
<feature type="repeat" description="WD" evidence="3">
    <location>
        <begin position="598"/>
        <end position="632"/>
    </location>
</feature>
<dbReference type="PROSITE" id="PS00678">
    <property type="entry name" value="WD_REPEATS_1"/>
    <property type="match status" value="3"/>
</dbReference>